<proteinExistence type="predicted"/>
<protein>
    <submittedName>
        <fullName evidence="2">Uncharacterized protein</fullName>
    </submittedName>
</protein>
<feature type="region of interest" description="Disordered" evidence="1">
    <location>
        <begin position="1"/>
        <end position="33"/>
    </location>
</feature>
<evidence type="ECO:0000313" key="2">
    <source>
        <dbReference type="EMBL" id="AUV83156.1"/>
    </source>
</evidence>
<sequence>MERPDGGSRSLVDAPDATGEPEAPAPPDADVVGPTVVCRLGRRECDHRRAGDTPPTLTLQSWTPRGAAATYVAWEVDGCGGHFGVFDRDRERLLLGEGTPAGRRWRPVVETGPATEFLLDATPDIRPSVPRAEATALDTPALDPRPADATAWGETRAFTLSSWTRPATAHVQPWRPLNGGAVYVACRIDDPGDRFSYHGWFGTLDSGVVRLGRRPAPAFVAVELGDGAGLADDVAELVPDRCSTRVVSDVLSVDGDSEGQV</sequence>
<dbReference type="OrthoDB" id="340244at2157"/>
<reference evidence="2 3" key="1">
    <citation type="submission" date="2018-01" db="EMBL/GenBank/DDBJ databases">
        <title>Complete genome sequence of Salinigranum rubrum GX10T, an extremely halophilic archaeon isolated from a marine solar saltern.</title>
        <authorList>
            <person name="Han S."/>
        </authorList>
    </citation>
    <scope>NUCLEOTIDE SEQUENCE [LARGE SCALE GENOMIC DNA]</scope>
    <source>
        <strain evidence="2 3">GX10</strain>
    </source>
</reference>
<dbReference type="Proteomes" id="UP000236584">
    <property type="component" value="Chromosome"/>
</dbReference>
<dbReference type="KEGG" id="srub:C2R22_17125"/>
<feature type="compositionally biased region" description="Low complexity" evidence="1">
    <location>
        <begin position="13"/>
        <end position="33"/>
    </location>
</feature>
<dbReference type="AlphaFoldDB" id="A0A2I8VMK2"/>
<name>A0A2I8VMK2_9EURY</name>
<evidence type="ECO:0000313" key="3">
    <source>
        <dbReference type="Proteomes" id="UP000236584"/>
    </source>
</evidence>
<dbReference type="GeneID" id="35593851"/>
<gene>
    <name evidence="2" type="ORF">C2R22_17125</name>
</gene>
<keyword evidence="3" id="KW-1185">Reference proteome</keyword>
<accession>A0A2I8VMK2</accession>
<evidence type="ECO:0000256" key="1">
    <source>
        <dbReference type="SAM" id="MobiDB-lite"/>
    </source>
</evidence>
<dbReference type="RefSeq" id="WP_103426845.1">
    <property type="nucleotide sequence ID" value="NZ_CP026309.1"/>
</dbReference>
<organism evidence="2 3">
    <name type="scientific">Salinigranum rubrum</name>
    <dbReference type="NCBI Taxonomy" id="755307"/>
    <lineage>
        <taxon>Archaea</taxon>
        <taxon>Methanobacteriati</taxon>
        <taxon>Methanobacteriota</taxon>
        <taxon>Stenosarchaea group</taxon>
        <taxon>Halobacteria</taxon>
        <taxon>Halobacteriales</taxon>
        <taxon>Haloferacaceae</taxon>
        <taxon>Salinigranum</taxon>
    </lineage>
</organism>
<dbReference type="EMBL" id="CP026309">
    <property type="protein sequence ID" value="AUV83156.1"/>
    <property type="molecule type" value="Genomic_DNA"/>
</dbReference>